<keyword evidence="1" id="KW-1133">Transmembrane helix</keyword>
<sequence>MMRKLQDRTPEIKAVDALLNRGVSFDLRLPAPFRWFKKTLSLTLTHTYYGISLRISKRFIKCGINPKKLQGITIADVLNLYANHGVSLSKIVALSIINNVFLLWLVTPLAWLLRSFLKDSEMAMLLATIMSFTANEDFVNIICSTAGMLVTTPPEK</sequence>
<keyword evidence="3" id="KW-1185">Reference proteome</keyword>
<keyword evidence="1" id="KW-0812">Transmembrane</keyword>
<proteinExistence type="predicted"/>
<organism evidence="2 3">
    <name type="scientific">Olivibacter jilunii</name>
    <dbReference type="NCBI Taxonomy" id="985016"/>
    <lineage>
        <taxon>Bacteria</taxon>
        <taxon>Pseudomonadati</taxon>
        <taxon>Bacteroidota</taxon>
        <taxon>Sphingobacteriia</taxon>
        <taxon>Sphingobacteriales</taxon>
        <taxon>Sphingobacteriaceae</taxon>
        <taxon>Olivibacter</taxon>
    </lineage>
</organism>
<protein>
    <submittedName>
        <fullName evidence="2">Uncharacterized protein</fullName>
    </submittedName>
</protein>
<keyword evidence="1" id="KW-0472">Membrane</keyword>
<dbReference type="Proteomes" id="UP001597560">
    <property type="component" value="Unassembled WGS sequence"/>
</dbReference>
<dbReference type="EMBL" id="JBHUPA010000002">
    <property type="protein sequence ID" value="MFD2961365.1"/>
    <property type="molecule type" value="Genomic_DNA"/>
</dbReference>
<evidence type="ECO:0000313" key="3">
    <source>
        <dbReference type="Proteomes" id="UP001597560"/>
    </source>
</evidence>
<accession>A0ABW6AVY1</accession>
<evidence type="ECO:0000313" key="2">
    <source>
        <dbReference type="EMBL" id="MFD2961365.1"/>
    </source>
</evidence>
<gene>
    <name evidence="2" type="ORF">ACFS6J_06195</name>
</gene>
<evidence type="ECO:0000256" key="1">
    <source>
        <dbReference type="SAM" id="Phobius"/>
    </source>
</evidence>
<feature type="transmembrane region" description="Helical" evidence="1">
    <location>
        <begin position="91"/>
        <end position="113"/>
    </location>
</feature>
<name>A0ABW6AVY1_9SPHI</name>
<reference evidence="3" key="1">
    <citation type="journal article" date="2019" name="Int. J. Syst. Evol. Microbiol.">
        <title>The Global Catalogue of Microorganisms (GCM) 10K type strain sequencing project: providing services to taxonomists for standard genome sequencing and annotation.</title>
        <authorList>
            <consortium name="The Broad Institute Genomics Platform"/>
            <consortium name="The Broad Institute Genome Sequencing Center for Infectious Disease"/>
            <person name="Wu L."/>
            <person name="Ma J."/>
        </authorList>
    </citation>
    <scope>NUCLEOTIDE SEQUENCE [LARGE SCALE GENOMIC DNA]</scope>
    <source>
        <strain evidence="3">KCTC 23098</strain>
    </source>
</reference>
<dbReference type="RefSeq" id="WP_377609516.1">
    <property type="nucleotide sequence ID" value="NZ_JBHUPA010000002.1"/>
</dbReference>
<comment type="caution">
    <text evidence="2">The sequence shown here is derived from an EMBL/GenBank/DDBJ whole genome shotgun (WGS) entry which is preliminary data.</text>
</comment>